<dbReference type="GeneID" id="112921647"/>
<organism evidence="2 3">
    <name type="scientific">Vulpes vulpes</name>
    <name type="common">Red fox</name>
    <dbReference type="NCBI Taxonomy" id="9627"/>
    <lineage>
        <taxon>Eukaryota</taxon>
        <taxon>Metazoa</taxon>
        <taxon>Chordata</taxon>
        <taxon>Craniata</taxon>
        <taxon>Vertebrata</taxon>
        <taxon>Euteleostomi</taxon>
        <taxon>Mammalia</taxon>
        <taxon>Eutheria</taxon>
        <taxon>Laurasiatheria</taxon>
        <taxon>Carnivora</taxon>
        <taxon>Caniformia</taxon>
        <taxon>Canidae</taxon>
        <taxon>Vulpes</taxon>
    </lineage>
</organism>
<reference evidence="3" key="1">
    <citation type="submission" date="2025-08" db="UniProtKB">
        <authorList>
            <consortium name="RefSeq"/>
        </authorList>
    </citation>
    <scope>IDENTIFICATION</scope>
    <source>
        <tissue evidence="3">Cell line</tissue>
    </source>
</reference>
<dbReference type="InterPro" id="IPR006885">
    <property type="entry name" value="NADH_UbQ_FeS_4_mit-like"/>
</dbReference>
<dbReference type="InterPro" id="IPR049547">
    <property type="entry name" value="WDR93_beta-prop"/>
</dbReference>
<evidence type="ECO:0000313" key="2">
    <source>
        <dbReference type="Proteomes" id="UP001652641"/>
    </source>
</evidence>
<feature type="region of interest" description="Disordered" evidence="1">
    <location>
        <begin position="20"/>
        <end position="39"/>
    </location>
</feature>
<proteinExistence type="predicted"/>
<protein>
    <submittedName>
        <fullName evidence="3">WD repeat-containing protein 93 isoform X2</fullName>
    </submittedName>
</protein>
<dbReference type="PANTHER" id="PTHR12219">
    <property type="entry name" value="NADH-UBIQUINONE OXIDOREDUCTASE"/>
    <property type="match status" value="1"/>
</dbReference>
<dbReference type="Proteomes" id="UP001652641">
    <property type="component" value="Chromosome 14"/>
</dbReference>
<dbReference type="Pfam" id="PF21030">
    <property type="entry name" value="WDR93"/>
    <property type="match status" value="1"/>
</dbReference>
<name>A0ABM4YSY4_VULVU</name>
<evidence type="ECO:0000256" key="1">
    <source>
        <dbReference type="SAM" id="MobiDB-lite"/>
    </source>
</evidence>
<dbReference type="RefSeq" id="XP_072593382.1">
    <property type="nucleotide sequence ID" value="XM_072737281.1"/>
</dbReference>
<dbReference type="PANTHER" id="PTHR12219:SF17">
    <property type="entry name" value="WD REPEAT-CONTAINING PROTEIN 93"/>
    <property type="match status" value="1"/>
</dbReference>
<feature type="compositionally biased region" description="Basic and acidic residues" evidence="1">
    <location>
        <begin position="29"/>
        <end position="39"/>
    </location>
</feature>
<gene>
    <name evidence="3" type="primary">WDR93</name>
</gene>
<evidence type="ECO:0000313" key="3">
    <source>
        <dbReference type="RefSeq" id="XP_072593382.1"/>
    </source>
</evidence>
<keyword evidence="2" id="KW-1185">Reference proteome</keyword>
<sequence length="216" mass="24838">MSIPRRSQVEKKRLSSFTRKGLLEVPSPTEKDWPKDDESDYVFKDSGQEMDSLPQPYRMINKMVNLVFDQSWKVIQERDALREAELSRIQPVTYPPHVENKLSKMPNCMAVSQDYVFIGGAKGFSIYNLYSAKQICIWEKLKVDVTSIWTTDLGNEILIAPVDEMGIARLFYFYKDSLFLIKAINEADDASKQTTCIKMEICRGGDFAAFLLQEHS</sequence>
<accession>A0ABM4YSY4</accession>